<keyword evidence="2" id="KW-0812">Transmembrane</keyword>
<protein>
    <recommendedName>
        <fullName evidence="5">DUF2101 domain-containing protein</fullName>
    </recommendedName>
</protein>
<evidence type="ECO:0000313" key="3">
    <source>
        <dbReference type="EMBL" id="AUB59623.1"/>
    </source>
</evidence>
<evidence type="ECO:0000256" key="1">
    <source>
        <dbReference type="SAM" id="MobiDB-lite"/>
    </source>
</evidence>
<dbReference type="AlphaFoldDB" id="A0A2H4VNE1"/>
<organism evidence="3 4">
    <name type="scientific">Methanobacterium subterraneum</name>
    <dbReference type="NCBI Taxonomy" id="59277"/>
    <lineage>
        <taxon>Archaea</taxon>
        <taxon>Methanobacteriati</taxon>
        <taxon>Methanobacteriota</taxon>
        <taxon>Methanomada group</taxon>
        <taxon>Methanobacteria</taxon>
        <taxon>Methanobacteriales</taxon>
        <taxon>Methanobacteriaceae</taxon>
        <taxon>Methanobacterium</taxon>
    </lineage>
</organism>
<feature type="transmembrane region" description="Helical" evidence="2">
    <location>
        <begin position="196"/>
        <end position="225"/>
    </location>
</feature>
<feature type="transmembrane region" description="Helical" evidence="2">
    <location>
        <begin position="171"/>
        <end position="190"/>
    </location>
</feature>
<dbReference type="Pfam" id="PF09874">
    <property type="entry name" value="DUF2101"/>
    <property type="match status" value="1"/>
</dbReference>
<sequence>MFRKLGEIILQFFSFVGALILAIPKIPQRLREIKIGRAKEKISEENLKEHVSKVRNNLGIDKNSNPSTDKQPELKSVETLPDDNHHPPHKTNSTKSDPDIILISTPFTSKEKEDTIFRLQLLSAGFLILSVLFLFNFFSIIIYAILGILVGGYIIYLLYNRVKVMYGSEFPAYRDFFLMYLAVGIILVLVGTNTNLIMAFSFSFFPSLTILIFAVVAVAVVYLIFRIRYHRDFTYGVVIETGEKMAYVKVEYDIRSNVKPDIYVVENGYGAVDGDTVKLKTEQKLFSNSGNKPISVMETVHKI</sequence>
<name>A0A2H4VNE1_9EURY</name>
<dbReference type="KEGG" id="msub:BK009_02395"/>
<evidence type="ECO:0008006" key="5">
    <source>
        <dbReference type="Google" id="ProtNLM"/>
    </source>
</evidence>
<evidence type="ECO:0000313" key="4">
    <source>
        <dbReference type="Proteomes" id="UP000232631"/>
    </source>
</evidence>
<feature type="region of interest" description="Disordered" evidence="1">
    <location>
        <begin position="57"/>
        <end position="97"/>
    </location>
</feature>
<dbReference type="GeneID" id="35125295"/>
<proteinExistence type="predicted"/>
<evidence type="ECO:0000256" key="2">
    <source>
        <dbReference type="SAM" id="Phobius"/>
    </source>
</evidence>
<dbReference type="RefSeq" id="WP_100908915.1">
    <property type="nucleotide sequence ID" value="NZ_CP017768.1"/>
</dbReference>
<keyword evidence="4" id="KW-1185">Reference proteome</keyword>
<feature type="transmembrane region" description="Helical" evidence="2">
    <location>
        <begin position="140"/>
        <end position="159"/>
    </location>
</feature>
<reference evidence="3 4" key="1">
    <citation type="submission" date="2016-10" db="EMBL/GenBank/DDBJ databases">
        <title>Comparative genomics between deep and shallow subseafloor isolates.</title>
        <authorList>
            <person name="Ishii S."/>
            <person name="Miller J.R."/>
            <person name="Sutton G."/>
            <person name="Suzuki S."/>
            <person name="Methe B."/>
            <person name="Inagaki F."/>
            <person name="Imachi H."/>
        </authorList>
    </citation>
    <scope>NUCLEOTIDE SEQUENCE [LARGE SCALE GENOMIC DNA]</scope>
    <source>
        <strain evidence="3 4">A8p</strain>
    </source>
</reference>
<keyword evidence="2" id="KW-1133">Transmembrane helix</keyword>
<dbReference type="InterPro" id="IPR018663">
    <property type="entry name" value="DUF2101_membrane"/>
</dbReference>
<feature type="transmembrane region" description="Helical" evidence="2">
    <location>
        <begin position="6"/>
        <end position="24"/>
    </location>
</feature>
<accession>A0A2H4VNE1</accession>
<feature type="transmembrane region" description="Helical" evidence="2">
    <location>
        <begin position="116"/>
        <end position="134"/>
    </location>
</feature>
<feature type="compositionally biased region" description="Basic and acidic residues" evidence="1">
    <location>
        <begin position="70"/>
        <end position="86"/>
    </location>
</feature>
<dbReference type="EMBL" id="CP017768">
    <property type="protein sequence ID" value="AUB59623.1"/>
    <property type="molecule type" value="Genomic_DNA"/>
</dbReference>
<dbReference type="Proteomes" id="UP000232631">
    <property type="component" value="Chromosome"/>
</dbReference>
<keyword evidence="2" id="KW-0472">Membrane</keyword>
<gene>
    <name evidence="3" type="ORF">BK009_02395</name>
</gene>